<dbReference type="eggNOG" id="COG2353">
    <property type="taxonomic scope" value="Bacteria"/>
</dbReference>
<sequence length="192" mass="21408">MKKTAFATSMLLASSLFLPAQAAEYVIDTEKAHAFIDFRIQHLGFSWMSGRFNEFSGNFFWDADNPEASSIEVVINTNSIDTNFAERDRHLRSDDFLDVSRYPEARFVSTSVEVNEDGTMKMTGDFTLHGVTNPLVIDVEKVGEGTDPWGGYRVGFHGETSFTIADYGIDVTRLGPGSQEVYLVLSVEGIRQ</sequence>
<reference evidence="3 4" key="1">
    <citation type="journal article" date="2013" name="Genome Announc.">
        <title>Draft Genome Sequence of Methylophaga lonarensis MPLT, a Haloalkaliphilic (Non-Methane-Utilizing) Methylotroph.</title>
        <authorList>
            <person name="Shetty S.A."/>
            <person name="Marathe N.P."/>
            <person name="Munot H."/>
            <person name="Antony C.P."/>
            <person name="Dhotre D.P."/>
            <person name="Murrell J.C."/>
            <person name="Shouche Y.S."/>
        </authorList>
    </citation>
    <scope>NUCLEOTIDE SEQUENCE [LARGE SCALE GENOMIC DNA]</scope>
    <source>
        <strain evidence="3 4">MPL</strain>
    </source>
</reference>
<dbReference type="PANTHER" id="PTHR34406:SF1">
    <property type="entry name" value="PROTEIN YCEI"/>
    <property type="match status" value="1"/>
</dbReference>
<dbReference type="AlphaFoldDB" id="M7P0F7"/>
<evidence type="ECO:0000256" key="1">
    <source>
        <dbReference type="SAM" id="SignalP"/>
    </source>
</evidence>
<dbReference type="PANTHER" id="PTHR34406">
    <property type="entry name" value="PROTEIN YCEI"/>
    <property type="match status" value="1"/>
</dbReference>
<feature type="chain" id="PRO_5004082679" description="Lipid/polyisoprenoid-binding YceI-like domain-containing protein" evidence="1">
    <location>
        <begin position="23"/>
        <end position="192"/>
    </location>
</feature>
<dbReference type="InterPro" id="IPR036761">
    <property type="entry name" value="TTHA0802/YceI-like_sf"/>
</dbReference>
<gene>
    <name evidence="3" type="ORF">MPL1_07398</name>
</gene>
<keyword evidence="1" id="KW-0732">Signal</keyword>
<dbReference type="RefSeq" id="WP_009726468.1">
    <property type="nucleotide sequence ID" value="NZ_APHR01000037.1"/>
</dbReference>
<keyword evidence="4" id="KW-1185">Reference proteome</keyword>
<dbReference type="EMBL" id="APHR01000037">
    <property type="protein sequence ID" value="EMR12956.1"/>
    <property type="molecule type" value="Genomic_DNA"/>
</dbReference>
<accession>M7P0F7</accession>
<dbReference type="Gene3D" id="2.40.128.110">
    <property type="entry name" value="Lipid/polyisoprenoid-binding, YceI-like"/>
    <property type="match status" value="1"/>
</dbReference>
<name>M7P0F7_9GAMM</name>
<comment type="caution">
    <text evidence="3">The sequence shown here is derived from an EMBL/GenBank/DDBJ whole genome shotgun (WGS) entry which is preliminary data.</text>
</comment>
<evidence type="ECO:0000313" key="3">
    <source>
        <dbReference type="EMBL" id="EMR12956.1"/>
    </source>
</evidence>
<dbReference type="Pfam" id="PF04264">
    <property type="entry name" value="YceI"/>
    <property type="match status" value="1"/>
</dbReference>
<dbReference type="NCBIfam" id="NF002994">
    <property type="entry name" value="PRK03757.1"/>
    <property type="match status" value="1"/>
</dbReference>
<dbReference type="SUPFAM" id="SSF101874">
    <property type="entry name" value="YceI-like"/>
    <property type="match status" value="1"/>
</dbReference>
<dbReference type="Proteomes" id="UP000012019">
    <property type="component" value="Unassembled WGS sequence"/>
</dbReference>
<organism evidence="3 4">
    <name type="scientific">Methylophaga lonarensis MPL</name>
    <dbReference type="NCBI Taxonomy" id="1286106"/>
    <lineage>
        <taxon>Bacteria</taxon>
        <taxon>Pseudomonadati</taxon>
        <taxon>Pseudomonadota</taxon>
        <taxon>Gammaproteobacteria</taxon>
        <taxon>Thiotrichales</taxon>
        <taxon>Piscirickettsiaceae</taxon>
        <taxon>Methylophaga</taxon>
    </lineage>
</organism>
<dbReference type="InterPro" id="IPR007372">
    <property type="entry name" value="Lipid/polyisoprenoid-bd_YceI"/>
</dbReference>
<protein>
    <recommendedName>
        <fullName evidence="2">Lipid/polyisoprenoid-binding YceI-like domain-containing protein</fullName>
    </recommendedName>
</protein>
<feature type="domain" description="Lipid/polyisoprenoid-binding YceI-like" evidence="2">
    <location>
        <begin position="24"/>
        <end position="190"/>
    </location>
</feature>
<dbReference type="PATRIC" id="fig|1286106.3.peg.1484"/>
<dbReference type="SMART" id="SM00867">
    <property type="entry name" value="YceI"/>
    <property type="match status" value="1"/>
</dbReference>
<dbReference type="STRING" id="1286106.MPL1_07398"/>
<evidence type="ECO:0000259" key="2">
    <source>
        <dbReference type="SMART" id="SM00867"/>
    </source>
</evidence>
<dbReference type="OrthoDB" id="9811006at2"/>
<feature type="signal peptide" evidence="1">
    <location>
        <begin position="1"/>
        <end position="22"/>
    </location>
</feature>
<evidence type="ECO:0000313" key="4">
    <source>
        <dbReference type="Proteomes" id="UP000012019"/>
    </source>
</evidence>
<proteinExistence type="predicted"/>